<dbReference type="AlphaFoldDB" id="A0A7C3F4N7"/>
<evidence type="ECO:0000313" key="1">
    <source>
        <dbReference type="EMBL" id="HFK20746.1"/>
    </source>
</evidence>
<protein>
    <submittedName>
        <fullName evidence="1">Cytoplasmic protein</fullName>
    </submittedName>
</protein>
<proteinExistence type="predicted"/>
<comment type="caution">
    <text evidence="1">The sequence shown here is derived from an EMBL/GenBank/DDBJ whole genome shotgun (WGS) entry which is preliminary data.</text>
</comment>
<organism evidence="1">
    <name type="scientific">Candidatus Methanomethylicus mesodigestus</name>
    <dbReference type="NCBI Taxonomy" id="1867258"/>
    <lineage>
        <taxon>Archaea</taxon>
        <taxon>Thermoproteota</taxon>
        <taxon>Methanosuratincolia</taxon>
        <taxon>Candidatus Methanomethylicales</taxon>
        <taxon>Candidatus Methanomethylicaceae</taxon>
        <taxon>Candidatus Methanomethylicus</taxon>
    </lineage>
</organism>
<sequence>MSKKVAIFAFNGEIMCFAHAMINALEMRHKGYDVKLIIEGMATGAIAQLSDNSKPFSELYQKVRDEGLIDCVCLACSTKTGTAKQAEEQGLRLCGEMSGHPSMSRYIDAGYDLIVM</sequence>
<dbReference type="EMBL" id="DSTX01000010">
    <property type="protein sequence ID" value="HFK20746.1"/>
    <property type="molecule type" value="Genomic_DNA"/>
</dbReference>
<reference evidence="1" key="1">
    <citation type="journal article" date="2020" name="mSystems">
        <title>Genome- and Community-Level Interaction Insights into Carbon Utilization and Element Cycling Functions of Hydrothermarchaeota in Hydrothermal Sediment.</title>
        <authorList>
            <person name="Zhou Z."/>
            <person name="Liu Y."/>
            <person name="Xu W."/>
            <person name="Pan J."/>
            <person name="Luo Z.H."/>
            <person name="Li M."/>
        </authorList>
    </citation>
    <scope>NUCLEOTIDE SEQUENCE [LARGE SCALE GENOMIC DNA]</scope>
    <source>
        <strain evidence="1">SpSt-468</strain>
    </source>
</reference>
<name>A0A7C3F4N7_9CREN</name>
<gene>
    <name evidence="1" type="ORF">ENS19_05615</name>
</gene>
<dbReference type="InterPro" id="IPR027396">
    <property type="entry name" value="DsrEFH-like"/>
</dbReference>
<dbReference type="SUPFAM" id="SSF75169">
    <property type="entry name" value="DsrEFH-like"/>
    <property type="match status" value="1"/>
</dbReference>
<dbReference type="Gene3D" id="3.40.1260.10">
    <property type="entry name" value="DsrEFH-like"/>
    <property type="match status" value="1"/>
</dbReference>
<accession>A0A7C3F4N7</accession>